<dbReference type="PROSITE" id="PS50600">
    <property type="entry name" value="ULP_PROTEASE"/>
    <property type="match status" value="1"/>
</dbReference>
<dbReference type="AlphaFoldDB" id="A0AAN6MNC9"/>
<comment type="caution">
    <text evidence="6">The sequence shown here is derived from an EMBL/GenBank/DDBJ whole genome shotgun (WGS) entry which is preliminary data.</text>
</comment>
<evidence type="ECO:0000256" key="3">
    <source>
        <dbReference type="ARBA" id="ARBA00022801"/>
    </source>
</evidence>
<evidence type="ECO:0000256" key="1">
    <source>
        <dbReference type="ARBA" id="ARBA00005234"/>
    </source>
</evidence>
<protein>
    <recommendedName>
        <fullName evidence="5">Ubiquitin-like protease family profile domain-containing protein</fullName>
    </recommendedName>
</protein>
<accession>A0AAN6MNC9</accession>
<evidence type="ECO:0000256" key="4">
    <source>
        <dbReference type="ARBA" id="ARBA00022807"/>
    </source>
</evidence>
<sequence length="241" mass="27303">MPFDQSVARNFRETPYHSFNIEDIKALESDWLTDRVIAFWEEFLGRESLSQYPRSRIVLLRPVVSHLLVRTTDLEKGASALPDFRNATHIFLPISDSSYHGNADSGYHWSLIIVSIVDRLALHYGSLGSSNGRTARRAVGQLGLVLNVTFDFHQVEDMPQQENSKDCGVFVCMLMHHLIFKRLLKTGPTEIVSMSMSGKMIDIRGGRKEMLRVVKALRKEGKRRRSANPFAGLSNDPPYIG</sequence>
<proteinExistence type="inferred from homology"/>
<keyword evidence="2" id="KW-0645">Protease</keyword>
<evidence type="ECO:0000256" key="2">
    <source>
        <dbReference type="ARBA" id="ARBA00022670"/>
    </source>
</evidence>
<dbReference type="PANTHER" id="PTHR46468:SF1">
    <property type="entry name" value="SENTRIN-SPECIFIC PROTEASE 8"/>
    <property type="match status" value="1"/>
</dbReference>
<dbReference type="PANTHER" id="PTHR46468">
    <property type="entry name" value="SENTRIN-SPECIFIC PROTEASE 8"/>
    <property type="match status" value="1"/>
</dbReference>
<dbReference type="SUPFAM" id="SSF54001">
    <property type="entry name" value="Cysteine proteinases"/>
    <property type="match status" value="1"/>
</dbReference>
<reference evidence="6" key="1">
    <citation type="journal article" date="2023" name="Mol. Phylogenet. Evol.">
        <title>Genome-scale phylogeny and comparative genomics of the fungal order Sordariales.</title>
        <authorList>
            <person name="Hensen N."/>
            <person name="Bonometti L."/>
            <person name="Westerberg I."/>
            <person name="Brannstrom I.O."/>
            <person name="Guillou S."/>
            <person name="Cros-Aarteil S."/>
            <person name="Calhoun S."/>
            <person name="Haridas S."/>
            <person name="Kuo A."/>
            <person name="Mondo S."/>
            <person name="Pangilinan J."/>
            <person name="Riley R."/>
            <person name="LaButti K."/>
            <person name="Andreopoulos B."/>
            <person name="Lipzen A."/>
            <person name="Chen C."/>
            <person name="Yan M."/>
            <person name="Daum C."/>
            <person name="Ng V."/>
            <person name="Clum A."/>
            <person name="Steindorff A."/>
            <person name="Ohm R.A."/>
            <person name="Martin F."/>
            <person name="Silar P."/>
            <person name="Natvig D.O."/>
            <person name="Lalanne C."/>
            <person name="Gautier V."/>
            <person name="Ament-Velasquez S.L."/>
            <person name="Kruys A."/>
            <person name="Hutchinson M.I."/>
            <person name="Powell A.J."/>
            <person name="Barry K."/>
            <person name="Miller A.N."/>
            <person name="Grigoriev I.V."/>
            <person name="Debuchy R."/>
            <person name="Gladieux P."/>
            <person name="Hiltunen Thoren M."/>
            <person name="Johannesson H."/>
        </authorList>
    </citation>
    <scope>NUCLEOTIDE SEQUENCE</scope>
    <source>
        <strain evidence="6">CBS 103.79</strain>
    </source>
</reference>
<dbReference type="InterPro" id="IPR044613">
    <property type="entry name" value="Nep1/2-like"/>
</dbReference>
<dbReference type="GO" id="GO:0000338">
    <property type="term" value="P:protein deneddylation"/>
    <property type="evidence" value="ECO:0007669"/>
    <property type="project" value="TreeGrafter"/>
</dbReference>
<dbReference type="GO" id="GO:0008234">
    <property type="term" value="F:cysteine-type peptidase activity"/>
    <property type="evidence" value="ECO:0007669"/>
    <property type="project" value="UniProtKB-KW"/>
</dbReference>
<evidence type="ECO:0000313" key="7">
    <source>
        <dbReference type="Proteomes" id="UP001303889"/>
    </source>
</evidence>
<keyword evidence="7" id="KW-1185">Reference proteome</keyword>
<keyword evidence="3" id="KW-0378">Hydrolase</keyword>
<name>A0AAN6MNC9_9PEZI</name>
<dbReference type="EMBL" id="MU855468">
    <property type="protein sequence ID" value="KAK3903117.1"/>
    <property type="molecule type" value="Genomic_DNA"/>
</dbReference>
<dbReference type="InterPro" id="IPR003653">
    <property type="entry name" value="Peptidase_C48_C"/>
</dbReference>
<dbReference type="InterPro" id="IPR038765">
    <property type="entry name" value="Papain-like_cys_pep_sf"/>
</dbReference>
<dbReference type="Pfam" id="PF02902">
    <property type="entry name" value="Peptidase_C48"/>
    <property type="match status" value="1"/>
</dbReference>
<dbReference type="GO" id="GO:0019784">
    <property type="term" value="F:deNEDDylase activity"/>
    <property type="evidence" value="ECO:0007669"/>
    <property type="project" value="InterPro"/>
</dbReference>
<evidence type="ECO:0000259" key="5">
    <source>
        <dbReference type="PROSITE" id="PS50600"/>
    </source>
</evidence>
<feature type="domain" description="Ubiquitin-like protease family profile" evidence="5">
    <location>
        <begin position="1"/>
        <end position="178"/>
    </location>
</feature>
<evidence type="ECO:0000313" key="6">
    <source>
        <dbReference type="EMBL" id="KAK3903117.1"/>
    </source>
</evidence>
<keyword evidence="4" id="KW-0788">Thiol protease</keyword>
<organism evidence="6 7">
    <name type="scientific">Staphylotrichum tortipilum</name>
    <dbReference type="NCBI Taxonomy" id="2831512"/>
    <lineage>
        <taxon>Eukaryota</taxon>
        <taxon>Fungi</taxon>
        <taxon>Dikarya</taxon>
        <taxon>Ascomycota</taxon>
        <taxon>Pezizomycotina</taxon>
        <taxon>Sordariomycetes</taxon>
        <taxon>Sordariomycetidae</taxon>
        <taxon>Sordariales</taxon>
        <taxon>Chaetomiaceae</taxon>
        <taxon>Staphylotrichum</taxon>
    </lineage>
</organism>
<comment type="similarity">
    <text evidence="1">Belongs to the peptidase C48 family.</text>
</comment>
<dbReference type="Gene3D" id="3.40.395.10">
    <property type="entry name" value="Adenoviral Proteinase, Chain A"/>
    <property type="match status" value="1"/>
</dbReference>
<dbReference type="GO" id="GO:0006508">
    <property type="term" value="P:proteolysis"/>
    <property type="evidence" value="ECO:0007669"/>
    <property type="project" value="UniProtKB-KW"/>
</dbReference>
<reference evidence="6" key="2">
    <citation type="submission" date="2023-05" db="EMBL/GenBank/DDBJ databases">
        <authorList>
            <consortium name="Lawrence Berkeley National Laboratory"/>
            <person name="Steindorff A."/>
            <person name="Hensen N."/>
            <person name="Bonometti L."/>
            <person name="Westerberg I."/>
            <person name="Brannstrom I.O."/>
            <person name="Guillou S."/>
            <person name="Cros-Aarteil S."/>
            <person name="Calhoun S."/>
            <person name="Haridas S."/>
            <person name="Kuo A."/>
            <person name="Mondo S."/>
            <person name="Pangilinan J."/>
            <person name="Riley R."/>
            <person name="Labutti K."/>
            <person name="Andreopoulos B."/>
            <person name="Lipzen A."/>
            <person name="Chen C."/>
            <person name="Yanf M."/>
            <person name="Daum C."/>
            <person name="Ng V."/>
            <person name="Clum A."/>
            <person name="Ohm R."/>
            <person name="Martin F."/>
            <person name="Silar P."/>
            <person name="Natvig D."/>
            <person name="Lalanne C."/>
            <person name="Gautier V."/>
            <person name="Ament-Velasquez S.L."/>
            <person name="Kruys A."/>
            <person name="Hutchinson M.I."/>
            <person name="Powell A.J."/>
            <person name="Barry K."/>
            <person name="Miller A.N."/>
            <person name="Grigoriev I.V."/>
            <person name="Debuchy R."/>
            <person name="Gladieux P."/>
            <person name="Thoren M.H."/>
            <person name="Johannesson H."/>
        </authorList>
    </citation>
    <scope>NUCLEOTIDE SEQUENCE</scope>
    <source>
        <strain evidence="6">CBS 103.79</strain>
    </source>
</reference>
<dbReference type="Proteomes" id="UP001303889">
    <property type="component" value="Unassembled WGS sequence"/>
</dbReference>
<gene>
    <name evidence="6" type="ORF">C8A05DRAFT_43599</name>
</gene>